<evidence type="ECO:0000313" key="1">
    <source>
        <dbReference type="EMBL" id="KAK2647871.1"/>
    </source>
</evidence>
<dbReference type="Proteomes" id="UP001280121">
    <property type="component" value="Unassembled WGS sequence"/>
</dbReference>
<accession>A0AAD9U5H3</accession>
<sequence>MYNTTKGKLGYIAWKIDLAKAYDKLQWWFIKQVLEEMGIVGKLNDLFMSCIPNIQYQHVYRESNRVVDSLANMGHSLDLEITIFEDPLLQTANVLDRDTKGIATTRFLPSL</sequence>
<organism evidence="1 2">
    <name type="scientific">Dipteronia dyeriana</name>
    <dbReference type="NCBI Taxonomy" id="168575"/>
    <lineage>
        <taxon>Eukaryota</taxon>
        <taxon>Viridiplantae</taxon>
        <taxon>Streptophyta</taxon>
        <taxon>Embryophyta</taxon>
        <taxon>Tracheophyta</taxon>
        <taxon>Spermatophyta</taxon>
        <taxon>Magnoliopsida</taxon>
        <taxon>eudicotyledons</taxon>
        <taxon>Gunneridae</taxon>
        <taxon>Pentapetalae</taxon>
        <taxon>rosids</taxon>
        <taxon>malvids</taxon>
        <taxon>Sapindales</taxon>
        <taxon>Sapindaceae</taxon>
        <taxon>Hippocastanoideae</taxon>
        <taxon>Acereae</taxon>
        <taxon>Dipteronia</taxon>
    </lineage>
</organism>
<comment type="caution">
    <text evidence="1">The sequence shown here is derived from an EMBL/GenBank/DDBJ whole genome shotgun (WGS) entry which is preliminary data.</text>
</comment>
<name>A0AAD9U5H3_9ROSI</name>
<proteinExistence type="predicted"/>
<dbReference type="AlphaFoldDB" id="A0AAD9U5H3"/>
<keyword evidence="2" id="KW-1185">Reference proteome</keyword>
<gene>
    <name evidence="1" type="ORF">Ddye_015360</name>
</gene>
<dbReference type="EMBL" id="JANJYI010000005">
    <property type="protein sequence ID" value="KAK2647871.1"/>
    <property type="molecule type" value="Genomic_DNA"/>
</dbReference>
<evidence type="ECO:0000313" key="2">
    <source>
        <dbReference type="Proteomes" id="UP001280121"/>
    </source>
</evidence>
<protein>
    <recommendedName>
        <fullName evidence="3">Reverse transcriptase domain-containing protein</fullName>
    </recommendedName>
</protein>
<reference evidence="1" key="1">
    <citation type="journal article" date="2023" name="Plant J.">
        <title>Genome sequences and population genomics provide insights into the demographic history, inbreeding, and mutation load of two 'living fossil' tree species of Dipteronia.</title>
        <authorList>
            <person name="Feng Y."/>
            <person name="Comes H.P."/>
            <person name="Chen J."/>
            <person name="Zhu S."/>
            <person name="Lu R."/>
            <person name="Zhang X."/>
            <person name="Li P."/>
            <person name="Qiu J."/>
            <person name="Olsen K.M."/>
            <person name="Qiu Y."/>
        </authorList>
    </citation>
    <scope>NUCLEOTIDE SEQUENCE</scope>
    <source>
        <strain evidence="1">KIB01</strain>
    </source>
</reference>
<evidence type="ECO:0008006" key="3">
    <source>
        <dbReference type="Google" id="ProtNLM"/>
    </source>
</evidence>